<accession>A0ABQ3UYX5</accession>
<evidence type="ECO:0008006" key="4">
    <source>
        <dbReference type="Google" id="ProtNLM"/>
    </source>
</evidence>
<protein>
    <recommendedName>
        <fullName evidence="4">DUF3592 domain-containing protein</fullName>
    </recommendedName>
</protein>
<dbReference type="Proteomes" id="UP000654345">
    <property type="component" value="Unassembled WGS sequence"/>
</dbReference>
<sequence length="117" mass="13264">MPDTLLLLIMVGILGVCLLLANYGKRYRIRRTGRRVLVRVVQVNYYQATKQVQDIPLYNIPTAVGRWRYEVIAEWNDQASGNALRISSGLKNGLPRCQRGDYLCAYISPKGSYLESA</sequence>
<organism evidence="2 3">
    <name type="scientific">Ktedonobacter robiniae</name>
    <dbReference type="NCBI Taxonomy" id="2778365"/>
    <lineage>
        <taxon>Bacteria</taxon>
        <taxon>Bacillati</taxon>
        <taxon>Chloroflexota</taxon>
        <taxon>Ktedonobacteria</taxon>
        <taxon>Ktedonobacterales</taxon>
        <taxon>Ktedonobacteraceae</taxon>
        <taxon>Ktedonobacter</taxon>
    </lineage>
</organism>
<keyword evidence="1" id="KW-1133">Transmembrane helix</keyword>
<dbReference type="RefSeq" id="WP_201374355.1">
    <property type="nucleotide sequence ID" value="NZ_BNJG01000002.1"/>
</dbReference>
<keyword evidence="3" id="KW-1185">Reference proteome</keyword>
<gene>
    <name evidence="2" type="ORF">KSB_65610</name>
</gene>
<name>A0ABQ3UYX5_9CHLR</name>
<evidence type="ECO:0000313" key="3">
    <source>
        <dbReference type="Proteomes" id="UP000654345"/>
    </source>
</evidence>
<evidence type="ECO:0000256" key="1">
    <source>
        <dbReference type="SAM" id="Phobius"/>
    </source>
</evidence>
<comment type="caution">
    <text evidence="2">The sequence shown here is derived from an EMBL/GenBank/DDBJ whole genome shotgun (WGS) entry which is preliminary data.</text>
</comment>
<evidence type="ECO:0000313" key="2">
    <source>
        <dbReference type="EMBL" id="GHO58086.1"/>
    </source>
</evidence>
<reference evidence="2 3" key="1">
    <citation type="journal article" date="2021" name="Int. J. Syst. Evol. Microbiol.">
        <title>Reticulibacter mediterranei gen. nov., sp. nov., within the new family Reticulibacteraceae fam. nov., and Ktedonospora formicarum gen. nov., sp. nov., Ktedonobacter robiniae sp. nov., Dictyobacter formicarum sp. nov. and Dictyobacter arantiisoli sp. nov., belonging to the class Ktedonobacteria.</title>
        <authorList>
            <person name="Yabe S."/>
            <person name="Zheng Y."/>
            <person name="Wang C.M."/>
            <person name="Sakai Y."/>
            <person name="Abe K."/>
            <person name="Yokota A."/>
            <person name="Donadio S."/>
            <person name="Cavaletti L."/>
            <person name="Monciardini P."/>
        </authorList>
    </citation>
    <scope>NUCLEOTIDE SEQUENCE [LARGE SCALE GENOMIC DNA]</scope>
    <source>
        <strain evidence="2 3">SOSP1-30</strain>
    </source>
</reference>
<dbReference type="EMBL" id="BNJG01000002">
    <property type="protein sequence ID" value="GHO58086.1"/>
    <property type="molecule type" value="Genomic_DNA"/>
</dbReference>
<keyword evidence="1" id="KW-0472">Membrane</keyword>
<keyword evidence="1" id="KW-0812">Transmembrane</keyword>
<feature type="transmembrane region" description="Helical" evidence="1">
    <location>
        <begin position="6"/>
        <end position="24"/>
    </location>
</feature>
<proteinExistence type="predicted"/>